<reference evidence="1 2" key="1">
    <citation type="journal article" date="2017" name="ISME J.">
        <title>Energy and carbon metabolisms in a deep terrestrial subsurface fluid microbial community.</title>
        <authorList>
            <person name="Momper L."/>
            <person name="Jungbluth S.P."/>
            <person name="Lee M.D."/>
            <person name="Amend J.P."/>
        </authorList>
    </citation>
    <scope>NUCLEOTIDE SEQUENCE [LARGE SCALE GENOMIC DNA]</scope>
    <source>
        <strain evidence="1">SURF_46</strain>
    </source>
</reference>
<comment type="caution">
    <text evidence="1">The sequence shown here is derived from an EMBL/GenBank/DDBJ whole genome shotgun (WGS) entry which is preliminary data.</text>
</comment>
<dbReference type="EMBL" id="QZJF01000007">
    <property type="protein sequence ID" value="RJR27777.1"/>
    <property type="molecule type" value="Genomic_DNA"/>
</dbReference>
<dbReference type="Proteomes" id="UP000265540">
    <property type="component" value="Unassembled WGS sequence"/>
</dbReference>
<evidence type="ECO:0008006" key="3">
    <source>
        <dbReference type="Google" id="ProtNLM"/>
    </source>
</evidence>
<proteinExistence type="predicted"/>
<organism evidence="1 2">
    <name type="scientific">candidate division WWE3 bacterium</name>
    <dbReference type="NCBI Taxonomy" id="2053526"/>
    <lineage>
        <taxon>Bacteria</taxon>
        <taxon>Katanobacteria</taxon>
    </lineage>
</organism>
<sequence>MGEALRRKVSLALGIDTSEFQKGVAVAEQRWSKFTSTLKSTSLQLTLLGAAVAGYAYSFNKMFIEPNKQIEMFRASLTTLYKSSEIAENQLRWIFEFAKKTPFEVPGLVEASIQLKAFGLDAQKWLPLMGELAAGMGKPVDQAIDALGKLASGLTGIAVRQFQYLGIGRELWQKYGIEFEKSGEAVTSHQKMMEVLIQMVTDRFGGGMQRMSHTMTGVLSNISDAWWQFRIKVGEGVFKYIREDVRKFLEWIDQMDKIGKLDEWASKIGQKFKEMYEWIRKFASENAQQFKEFIKTVGWLFEKGAKYVDEILIVMVMLRAVKIAKEFAAVISAIPLIAGGSGLGLLVTATGAAYLLNQPPAPGEGYTPRQSRSATGRFYKNQFDIGVMPSGIPVPGLSLETIRVQTSKGFQSTPRGSGFVGEFDLESMTQLEKKSISETKQTAAEDVKIWEASNEQKREFSEKFWKEMQTKYDESKKAEQELKQKAWEEDIYRIEAQLGYERMYADLSSGLVDETTTRKLEANLNLQERLREISEMQYLSEEQRDELIMLAHLNHLDTIRDVDSKAYQEKVDNLAKYTQVFTRSYSILGREFGKFAAGEMKMRTMLKNAAIAGIQEMLIAELERIAQEASIKSAYALAEGLLGNPKAFLAAAKYAAVAVAAGGAASFASTKLDQWTAGTAGEEAEMGNYAAERRSGSHTYGGTTRGTPMNVYISPVITINGQTIFIGNGTVEELYSGIADVSTRAVKQAIEDGEINLSKVS</sequence>
<accession>A0A3A4ZLM6</accession>
<dbReference type="AlphaFoldDB" id="A0A3A4ZLM6"/>
<evidence type="ECO:0000313" key="1">
    <source>
        <dbReference type="EMBL" id="RJR27777.1"/>
    </source>
</evidence>
<dbReference type="PANTHER" id="PTHR38812:SF2">
    <property type="entry name" value="MU-LIKE PROPHAGE FLUMU PROTEIN GP42"/>
    <property type="match status" value="1"/>
</dbReference>
<protein>
    <recommendedName>
        <fullName evidence="3">Tail tape measure protein</fullName>
    </recommendedName>
</protein>
<dbReference type="PANTHER" id="PTHR38812">
    <property type="entry name" value="MU-LIKE PROPHAGE FLUMU PROTEIN GP42"/>
    <property type="match status" value="1"/>
</dbReference>
<evidence type="ECO:0000313" key="2">
    <source>
        <dbReference type="Proteomes" id="UP000265540"/>
    </source>
</evidence>
<name>A0A3A4ZLM6_UNCKA</name>
<gene>
    <name evidence="1" type="ORF">C4561_01595</name>
</gene>
<dbReference type="InterPro" id="IPR053058">
    <property type="entry name" value="Mulikevirus_tape_measure"/>
</dbReference>